<dbReference type="SUPFAM" id="SSF54427">
    <property type="entry name" value="NTF2-like"/>
    <property type="match status" value="1"/>
</dbReference>
<proteinExistence type="predicted"/>
<sequence>MPRLNERIETDIKMKEHAFWAGLSSRSPEEVLLPLLAPDCVLHLPNSPPLSSDTEPALEEAVSDPKSFKKWDKYDLEQMHVTVIDLMAAFVCYHVSASRGGKDYEALCTTVWKQEADGEWKAACHTQTLSPHGYD</sequence>
<accession>A0A0F7ZNM7</accession>
<gene>
    <name evidence="2" type="ORF">HIM_06688</name>
</gene>
<evidence type="ECO:0000313" key="3">
    <source>
        <dbReference type="Proteomes" id="UP000054481"/>
    </source>
</evidence>
<evidence type="ECO:0000313" key="2">
    <source>
        <dbReference type="EMBL" id="KJZ74020.1"/>
    </source>
</evidence>
<feature type="domain" description="DUF4440" evidence="1">
    <location>
        <begin position="15"/>
        <end position="121"/>
    </location>
</feature>
<organism evidence="2 3">
    <name type="scientific">Hirsutella minnesotensis 3608</name>
    <dbReference type="NCBI Taxonomy" id="1043627"/>
    <lineage>
        <taxon>Eukaryota</taxon>
        <taxon>Fungi</taxon>
        <taxon>Dikarya</taxon>
        <taxon>Ascomycota</taxon>
        <taxon>Pezizomycotina</taxon>
        <taxon>Sordariomycetes</taxon>
        <taxon>Hypocreomycetidae</taxon>
        <taxon>Hypocreales</taxon>
        <taxon>Ophiocordycipitaceae</taxon>
        <taxon>Hirsutella</taxon>
    </lineage>
</organism>
<dbReference type="InterPro" id="IPR027843">
    <property type="entry name" value="DUF4440"/>
</dbReference>
<protein>
    <recommendedName>
        <fullName evidence="1">DUF4440 domain-containing protein</fullName>
    </recommendedName>
</protein>
<dbReference type="Gene3D" id="3.10.450.50">
    <property type="match status" value="1"/>
</dbReference>
<dbReference type="InterPro" id="IPR032710">
    <property type="entry name" value="NTF2-like_dom_sf"/>
</dbReference>
<keyword evidence="3" id="KW-1185">Reference proteome</keyword>
<evidence type="ECO:0000259" key="1">
    <source>
        <dbReference type="Pfam" id="PF14534"/>
    </source>
</evidence>
<dbReference type="AlphaFoldDB" id="A0A0F7ZNM7"/>
<dbReference type="Proteomes" id="UP000054481">
    <property type="component" value="Unassembled WGS sequence"/>
</dbReference>
<dbReference type="EMBL" id="KQ030530">
    <property type="protein sequence ID" value="KJZ74020.1"/>
    <property type="molecule type" value="Genomic_DNA"/>
</dbReference>
<reference evidence="2 3" key="1">
    <citation type="journal article" date="2014" name="Genome Biol. Evol.">
        <title>Comparative genomics and transcriptomics analyses reveal divergent lifestyle features of nematode endoparasitic fungus Hirsutella minnesotensis.</title>
        <authorList>
            <person name="Lai Y."/>
            <person name="Liu K."/>
            <person name="Zhang X."/>
            <person name="Zhang X."/>
            <person name="Li K."/>
            <person name="Wang N."/>
            <person name="Shu C."/>
            <person name="Wu Y."/>
            <person name="Wang C."/>
            <person name="Bushley K.E."/>
            <person name="Xiang M."/>
            <person name="Liu X."/>
        </authorList>
    </citation>
    <scope>NUCLEOTIDE SEQUENCE [LARGE SCALE GENOMIC DNA]</scope>
    <source>
        <strain evidence="2 3">3608</strain>
    </source>
</reference>
<dbReference type="OrthoDB" id="2865667at2759"/>
<name>A0A0F7ZNM7_9HYPO</name>
<dbReference type="Pfam" id="PF14534">
    <property type="entry name" value="DUF4440"/>
    <property type="match status" value="1"/>
</dbReference>